<feature type="transmembrane region" description="Helical" evidence="7">
    <location>
        <begin position="130"/>
        <end position="150"/>
    </location>
</feature>
<feature type="transmembrane region" description="Helical" evidence="7">
    <location>
        <begin position="414"/>
        <end position="431"/>
    </location>
</feature>
<accession>A0A2H3D9Q9</accession>
<comment type="subcellular location">
    <subcellularLocation>
        <location evidence="1">Membrane</location>
        <topology evidence="1">Multi-pass membrane protein</topology>
    </subcellularLocation>
</comment>
<keyword evidence="5 7" id="KW-0472">Membrane</keyword>
<dbReference type="OMA" id="RYAIFWA"/>
<evidence type="ECO:0000256" key="1">
    <source>
        <dbReference type="ARBA" id="ARBA00004141"/>
    </source>
</evidence>
<feature type="transmembrane region" description="Helical" evidence="7">
    <location>
        <begin position="223"/>
        <end position="243"/>
    </location>
</feature>
<dbReference type="PANTHER" id="PTHR43791">
    <property type="entry name" value="PERMEASE-RELATED"/>
    <property type="match status" value="1"/>
</dbReference>
<feature type="region of interest" description="Disordered" evidence="6">
    <location>
        <begin position="490"/>
        <end position="511"/>
    </location>
</feature>
<evidence type="ECO:0000256" key="5">
    <source>
        <dbReference type="ARBA" id="ARBA00023136"/>
    </source>
</evidence>
<evidence type="ECO:0000256" key="6">
    <source>
        <dbReference type="SAM" id="MobiDB-lite"/>
    </source>
</evidence>
<name>A0A2H3D9Q9_ARMGA</name>
<feature type="transmembrane region" description="Helical" evidence="7">
    <location>
        <begin position="188"/>
        <end position="211"/>
    </location>
</feature>
<keyword evidence="3 7" id="KW-0812">Transmembrane</keyword>
<evidence type="ECO:0000313" key="8">
    <source>
        <dbReference type="EMBL" id="PBK88162.1"/>
    </source>
</evidence>
<organism evidence="8 9">
    <name type="scientific">Armillaria gallica</name>
    <name type="common">Bulbous honey fungus</name>
    <name type="synonym">Armillaria bulbosa</name>
    <dbReference type="NCBI Taxonomy" id="47427"/>
    <lineage>
        <taxon>Eukaryota</taxon>
        <taxon>Fungi</taxon>
        <taxon>Dikarya</taxon>
        <taxon>Basidiomycota</taxon>
        <taxon>Agaricomycotina</taxon>
        <taxon>Agaricomycetes</taxon>
        <taxon>Agaricomycetidae</taxon>
        <taxon>Agaricales</taxon>
        <taxon>Marasmiineae</taxon>
        <taxon>Physalacriaceae</taxon>
        <taxon>Armillaria</taxon>
    </lineage>
</organism>
<evidence type="ECO:0000256" key="4">
    <source>
        <dbReference type="ARBA" id="ARBA00022989"/>
    </source>
</evidence>
<sequence length="511" mass="56806">MLEEKADVTYMELLTLGFSTQVVSTDKACSCQVTNLLAVNPYYFPQLSWTPKEESKIIRTLDTRRFPWILLTTFVLNMDRTNHSNAVSDNLAVDLGLTNDTVNLGIAVYSVIFSFSCLSGAVISKIVGPARWIPVLMFAWGLVTMAHALITNRGGYLTVIALTEGGVIPATLVYLGSFYKSTELATRLAWFWGIQTIASAVSGHMASGLLQLRGVAGLEGWKWLFLIDGIITTVVAVATWFYLPRNITETSGGLRGWKPWFDESRLHIGVTRVIQDDISKRVYEQKVKWSDVKDAATDVGLWGHLLITVIGLTPTTPLDTYLPTVIKSFHFDVFIANALTAPPYHSDRFRERGLHGAFGAAWQLVGWILLRALPSGTSRGVKYFAAIVVAAWPSTHPLNIAWMSENTGSVGKRTIASGCVIFAANIYGGMSSPAKEIYQSDDAPDYKRGNTINICFAGVAVILWFVQKYYYRYRNTLNVRLYAELTEQEKAEETDKAEERGNRGLTFRFTT</sequence>
<feature type="compositionally biased region" description="Basic and acidic residues" evidence="6">
    <location>
        <begin position="490"/>
        <end position="502"/>
    </location>
</feature>
<feature type="transmembrane region" description="Helical" evidence="7">
    <location>
        <begin position="104"/>
        <end position="123"/>
    </location>
</feature>
<dbReference type="EMBL" id="KZ293674">
    <property type="protein sequence ID" value="PBK88162.1"/>
    <property type="molecule type" value="Genomic_DNA"/>
</dbReference>
<feature type="transmembrane region" description="Helical" evidence="7">
    <location>
        <begin position="451"/>
        <end position="471"/>
    </location>
</feature>
<evidence type="ECO:0000256" key="7">
    <source>
        <dbReference type="SAM" id="Phobius"/>
    </source>
</evidence>
<feature type="transmembrane region" description="Helical" evidence="7">
    <location>
        <begin position="353"/>
        <end position="370"/>
    </location>
</feature>
<dbReference type="GO" id="GO:0022857">
    <property type="term" value="F:transmembrane transporter activity"/>
    <property type="evidence" value="ECO:0007669"/>
    <property type="project" value="InterPro"/>
</dbReference>
<feature type="transmembrane region" description="Helical" evidence="7">
    <location>
        <begin position="382"/>
        <end position="402"/>
    </location>
</feature>
<dbReference type="Gene3D" id="1.20.1250.20">
    <property type="entry name" value="MFS general substrate transporter like domains"/>
    <property type="match status" value="1"/>
</dbReference>
<feature type="transmembrane region" description="Helical" evidence="7">
    <location>
        <begin position="156"/>
        <end position="176"/>
    </location>
</feature>
<dbReference type="Proteomes" id="UP000217790">
    <property type="component" value="Unassembled WGS sequence"/>
</dbReference>
<dbReference type="OrthoDB" id="2985014at2759"/>
<gene>
    <name evidence="8" type="ORF">ARMGADRAFT_1047441</name>
</gene>
<evidence type="ECO:0000256" key="3">
    <source>
        <dbReference type="ARBA" id="ARBA00022692"/>
    </source>
</evidence>
<protein>
    <submittedName>
        <fullName evidence="8">MFS general substrate transporter</fullName>
    </submittedName>
</protein>
<dbReference type="SUPFAM" id="SSF103473">
    <property type="entry name" value="MFS general substrate transporter"/>
    <property type="match status" value="1"/>
</dbReference>
<dbReference type="AlphaFoldDB" id="A0A2H3D9Q9"/>
<dbReference type="InParanoid" id="A0A2H3D9Q9"/>
<dbReference type="InterPro" id="IPR036259">
    <property type="entry name" value="MFS_trans_sf"/>
</dbReference>
<dbReference type="Pfam" id="PF07690">
    <property type="entry name" value="MFS_1"/>
    <property type="match status" value="1"/>
</dbReference>
<keyword evidence="2" id="KW-0813">Transport</keyword>
<proteinExistence type="predicted"/>
<dbReference type="InterPro" id="IPR011701">
    <property type="entry name" value="MFS"/>
</dbReference>
<keyword evidence="4 7" id="KW-1133">Transmembrane helix</keyword>
<evidence type="ECO:0000256" key="2">
    <source>
        <dbReference type="ARBA" id="ARBA00022448"/>
    </source>
</evidence>
<dbReference type="PANTHER" id="PTHR43791:SF65">
    <property type="entry name" value="MAJOR FACILITATOR SUPERFAMILY (MFS) PROFILE DOMAIN-CONTAINING PROTEIN-RELATED"/>
    <property type="match status" value="1"/>
</dbReference>
<evidence type="ECO:0000313" key="9">
    <source>
        <dbReference type="Proteomes" id="UP000217790"/>
    </source>
</evidence>
<keyword evidence="9" id="KW-1185">Reference proteome</keyword>
<reference evidence="9" key="1">
    <citation type="journal article" date="2017" name="Nat. Ecol. Evol.">
        <title>Genome expansion and lineage-specific genetic innovations in the forest pathogenic fungi Armillaria.</title>
        <authorList>
            <person name="Sipos G."/>
            <person name="Prasanna A.N."/>
            <person name="Walter M.C."/>
            <person name="O'Connor E."/>
            <person name="Balint B."/>
            <person name="Krizsan K."/>
            <person name="Kiss B."/>
            <person name="Hess J."/>
            <person name="Varga T."/>
            <person name="Slot J."/>
            <person name="Riley R."/>
            <person name="Boka B."/>
            <person name="Rigling D."/>
            <person name="Barry K."/>
            <person name="Lee J."/>
            <person name="Mihaltcheva S."/>
            <person name="LaButti K."/>
            <person name="Lipzen A."/>
            <person name="Waldron R."/>
            <person name="Moloney N.M."/>
            <person name="Sperisen C."/>
            <person name="Kredics L."/>
            <person name="Vagvoelgyi C."/>
            <person name="Patrignani A."/>
            <person name="Fitzpatrick D."/>
            <person name="Nagy I."/>
            <person name="Doyle S."/>
            <person name="Anderson J.B."/>
            <person name="Grigoriev I.V."/>
            <person name="Gueldener U."/>
            <person name="Muensterkoetter M."/>
            <person name="Nagy L.G."/>
        </authorList>
    </citation>
    <scope>NUCLEOTIDE SEQUENCE [LARGE SCALE GENOMIC DNA]</scope>
    <source>
        <strain evidence="9">Ar21-2</strain>
    </source>
</reference>
<dbReference type="STRING" id="47427.A0A2H3D9Q9"/>
<dbReference type="GO" id="GO:0016020">
    <property type="term" value="C:membrane"/>
    <property type="evidence" value="ECO:0007669"/>
    <property type="project" value="UniProtKB-SubCell"/>
</dbReference>